<dbReference type="AlphaFoldDB" id="A0AAV1R142"/>
<organism evidence="1 2">
    <name type="scientific">Dovyalis caffra</name>
    <dbReference type="NCBI Taxonomy" id="77055"/>
    <lineage>
        <taxon>Eukaryota</taxon>
        <taxon>Viridiplantae</taxon>
        <taxon>Streptophyta</taxon>
        <taxon>Embryophyta</taxon>
        <taxon>Tracheophyta</taxon>
        <taxon>Spermatophyta</taxon>
        <taxon>Magnoliopsida</taxon>
        <taxon>eudicotyledons</taxon>
        <taxon>Gunneridae</taxon>
        <taxon>Pentapetalae</taxon>
        <taxon>rosids</taxon>
        <taxon>fabids</taxon>
        <taxon>Malpighiales</taxon>
        <taxon>Salicaceae</taxon>
        <taxon>Flacourtieae</taxon>
        <taxon>Dovyalis</taxon>
    </lineage>
</organism>
<dbReference type="Proteomes" id="UP001314170">
    <property type="component" value="Unassembled WGS sequence"/>
</dbReference>
<protein>
    <submittedName>
        <fullName evidence="1">Uncharacterized protein</fullName>
    </submittedName>
</protein>
<proteinExistence type="predicted"/>
<comment type="caution">
    <text evidence="1">The sequence shown here is derived from an EMBL/GenBank/DDBJ whole genome shotgun (WGS) entry which is preliminary data.</text>
</comment>
<dbReference type="EMBL" id="CAWUPB010000857">
    <property type="protein sequence ID" value="CAK7327628.1"/>
    <property type="molecule type" value="Genomic_DNA"/>
</dbReference>
<gene>
    <name evidence="1" type="ORF">DCAF_LOCUS5343</name>
</gene>
<evidence type="ECO:0000313" key="2">
    <source>
        <dbReference type="Proteomes" id="UP001314170"/>
    </source>
</evidence>
<name>A0AAV1R142_9ROSI</name>
<accession>A0AAV1R142</accession>
<evidence type="ECO:0000313" key="1">
    <source>
        <dbReference type="EMBL" id="CAK7327628.1"/>
    </source>
</evidence>
<reference evidence="1 2" key="1">
    <citation type="submission" date="2024-01" db="EMBL/GenBank/DDBJ databases">
        <authorList>
            <person name="Waweru B."/>
        </authorList>
    </citation>
    <scope>NUCLEOTIDE SEQUENCE [LARGE SCALE GENOMIC DNA]</scope>
</reference>
<keyword evidence="2" id="KW-1185">Reference proteome</keyword>
<sequence>MEELWLDGRGKGLVRCMPDDGGVVVLRCEAMVDAALVDRQGGYQDLRGFLMDFSYVYRSGEDGNNKVMIGG</sequence>